<dbReference type="PROSITE" id="PS51257">
    <property type="entry name" value="PROKAR_LIPOPROTEIN"/>
    <property type="match status" value="1"/>
</dbReference>
<proteinExistence type="predicted"/>
<evidence type="ECO:0000313" key="3">
    <source>
        <dbReference type="EMBL" id="MBA9085529.1"/>
    </source>
</evidence>
<dbReference type="EMBL" id="JACJIP010000011">
    <property type="protein sequence ID" value="MBA9085529.1"/>
    <property type="molecule type" value="Genomic_DNA"/>
</dbReference>
<sequence length="320" mass="35532">MPLKSKLLFVSFVFSLALVGCNKNTDFGEPTAATPSSTSPSAVSSQSQSPVADAPKKPVDTPVRFEEGVLSTDEKHEWAFAFTPEGDAMILQRGDNDSSGRYTIYESHLSDGQWSEPVKSDLAPDALGEDGDPFITPDGKRLFFATNRTDNGTKADNDIWVSEREGEKWSEPRPIEGPVNSTSQEWLPSVAANGNLYFESDRPGGAGRIDLYVSKWTNGAYSEPERLPNTINTSVNDESPYIAPDESYLIFVRGHRFFISFRVNNEWTEPKAIVLRGDTGNIKYSPYVTKDQSTLYYTSTWKGTADIYKVSFNPLDYKAQ</sequence>
<dbReference type="Proteomes" id="UP000567067">
    <property type="component" value="Unassembled WGS sequence"/>
</dbReference>
<keyword evidence="4" id="KW-1185">Reference proteome</keyword>
<dbReference type="CDD" id="cd15482">
    <property type="entry name" value="Sialidase_non-viral"/>
    <property type="match status" value="1"/>
</dbReference>
<dbReference type="AlphaFoldDB" id="A0A7W3ST08"/>
<keyword evidence="2" id="KW-0732">Signal</keyword>
<dbReference type="Gene3D" id="2.120.10.30">
    <property type="entry name" value="TolB, C-terminal domain"/>
    <property type="match status" value="1"/>
</dbReference>
<feature type="region of interest" description="Disordered" evidence="1">
    <location>
        <begin position="30"/>
        <end position="60"/>
    </location>
</feature>
<evidence type="ECO:0000256" key="1">
    <source>
        <dbReference type="SAM" id="MobiDB-lite"/>
    </source>
</evidence>
<name>A0A7W3ST08_9BACL</name>
<feature type="signal peptide" evidence="2">
    <location>
        <begin position="1"/>
        <end position="19"/>
    </location>
</feature>
<feature type="chain" id="PRO_5039058043" evidence="2">
    <location>
        <begin position="20"/>
        <end position="320"/>
    </location>
</feature>
<dbReference type="RefSeq" id="WP_182535383.1">
    <property type="nucleotide sequence ID" value="NZ_JACJIP010000011.1"/>
</dbReference>
<comment type="caution">
    <text evidence="3">The sequence shown here is derived from an EMBL/GenBank/DDBJ whole genome shotgun (WGS) entry which is preliminary data.</text>
</comment>
<reference evidence="3 4" key="1">
    <citation type="submission" date="2020-08" db="EMBL/GenBank/DDBJ databases">
        <title>Genomic Encyclopedia of Type Strains, Phase III (KMG-III): the genomes of soil and plant-associated and newly described type strains.</title>
        <authorList>
            <person name="Whitman W."/>
        </authorList>
    </citation>
    <scope>NUCLEOTIDE SEQUENCE [LARGE SCALE GENOMIC DNA]</scope>
    <source>
        <strain evidence="3 4">CECT 8693</strain>
    </source>
</reference>
<gene>
    <name evidence="3" type="ORF">FHR92_001996</name>
</gene>
<dbReference type="SUPFAM" id="SSF82171">
    <property type="entry name" value="DPP6 N-terminal domain-like"/>
    <property type="match status" value="1"/>
</dbReference>
<dbReference type="Pfam" id="PF07676">
    <property type="entry name" value="PD40"/>
    <property type="match status" value="2"/>
</dbReference>
<feature type="compositionally biased region" description="Low complexity" evidence="1">
    <location>
        <begin position="30"/>
        <end position="52"/>
    </location>
</feature>
<organism evidence="3 4">
    <name type="scientific">Fontibacillus solani</name>
    <dbReference type="NCBI Taxonomy" id="1572857"/>
    <lineage>
        <taxon>Bacteria</taxon>
        <taxon>Bacillati</taxon>
        <taxon>Bacillota</taxon>
        <taxon>Bacilli</taxon>
        <taxon>Bacillales</taxon>
        <taxon>Paenibacillaceae</taxon>
        <taxon>Fontibacillus</taxon>
    </lineage>
</organism>
<protein>
    <submittedName>
        <fullName evidence="3">Uncharacterized protein</fullName>
    </submittedName>
</protein>
<accession>A0A7W3ST08</accession>
<evidence type="ECO:0000256" key="2">
    <source>
        <dbReference type="SAM" id="SignalP"/>
    </source>
</evidence>
<evidence type="ECO:0000313" key="4">
    <source>
        <dbReference type="Proteomes" id="UP000567067"/>
    </source>
</evidence>
<dbReference type="InterPro" id="IPR011042">
    <property type="entry name" value="6-blade_b-propeller_TolB-like"/>
</dbReference>
<dbReference type="InterPro" id="IPR011659">
    <property type="entry name" value="WD40"/>
</dbReference>